<dbReference type="STRING" id="1017273.SAMN05443094_107120"/>
<evidence type="ECO:0000313" key="8">
    <source>
        <dbReference type="Proteomes" id="UP000186385"/>
    </source>
</evidence>
<keyword evidence="4" id="KW-1133">Transmembrane helix</keyword>
<keyword evidence="2" id="KW-0238">DNA-binding</keyword>
<feature type="transmembrane region" description="Helical" evidence="4">
    <location>
        <begin position="9"/>
        <end position="35"/>
    </location>
</feature>
<dbReference type="SMART" id="SM00342">
    <property type="entry name" value="HTH_ARAC"/>
    <property type="match status" value="1"/>
</dbReference>
<organism evidence="7 8">
    <name type="scientific">Domibacillus enclensis</name>
    <dbReference type="NCBI Taxonomy" id="1017273"/>
    <lineage>
        <taxon>Bacteria</taxon>
        <taxon>Bacillati</taxon>
        <taxon>Bacillota</taxon>
        <taxon>Bacilli</taxon>
        <taxon>Bacillales</taxon>
        <taxon>Bacillaceae</taxon>
        <taxon>Domibacillus</taxon>
    </lineage>
</organism>
<dbReference type="EMBL" id="MWSK01000007">
    <property type="protein sequence ID" value="OXS75744.1"/>
    <property type="molecule type" value="Genomic_DNA"/>
</dbReference>
<dbReference type="GO" id="GO:0003700">
    <property type="term" value="F:DNA-binding transcription factor activity"/>
    <property type="evidence" value="ECO:0007669"/>
    <property type="project" value="InterPro"/>
</dbReference>
<evidence type="ECO:0000256" key="4">
    <source>
        <dbReference type="SAM" id="Phobius"/>
    </source>
</evidence>
<dbReference type="PROSITE" id="PS01124">
    <property type="entry name" value="HTH_ARAC_FAMILY_2"/>
    <property type="match status" value="1"/>
</dbReference>
<dbReference type="InterPro" id="IPR009057">
    <property type="entry name" value="Homeodomain-like_sf"/>
</dbReference>
<dbReference type="AlphaFoldDB" id="A0A1N7A9F3"/>
<feature type="domain" description="HTH araC/xylS-type" evidence="5">
    <location>
        <begin position="645"/>
        <end position="743"/>
    </location>
</feature>
<accession>A0A1N7A9F3</accession>
<dbReference type="SUPFAM" id="SSF46689">
    <property type="entry name" value="Homeodomain-like"/>
    <property type="match status" value="2"/>
</dbReference>
<proteinExistence type="predicted"/>
<reference evidence="6" key="3">
    <citation type="submission" date="2017-03" db="EMBL/GenBank/DDBJ databases">
        <authorList>
            <person name="Dastager S.G."/>
            <person name="Neurgaonkar P.S."/>
            <person name="Dharne M.S."/>
        </authorList>
    </citation>
    <scope>NUCLEOTIDE SEQUENCE</scope>
    <source>
        <strain evidence="6">DSM 25145</strain>
    </source>
</reference>
<name>A0A1N7A9F3_9BACI</name>
<reference evidence="9" key="2">
    <citation type="submission" date="2017-03" db="EMBL/GenBank/DDBJ databases">
        <title>Bacillus sp. V-88(T) DSM27956, whole genome shotgun sequencing project.</title>
        <authorList>
            <person name="Dastager S.G."/>
            <person name="Neurgaonkar P.S."/>
            <person name="Dharne M.S."/>
        </authorList>
    </citation>
    <scope>NUCLEOTIDE SEQUENCE [LARGE SCALE GENOMIC DNA]</scope>
    <source>
        <strain evidence="9">DSM 25145</strain>
    </source>
</reference>
<dbReference type="PANTHER" id="PTHR43280:SF10">
    <property type="entry name" value="REGULATORY PROTEIN POCR"/>
    <property type="match status" value="1"/>
</dbReference>
<dbReference type="OrthoDB" id="1975037at2"/>
<keyword evidence="3" id="KW-0804">Transcription</keyword>
<dbReference type="Proteomes" id="UP000186385">
    <property type="component" value="Unassembled WGS sequence"/>
</dbReference>
<evidence type="ECO:0000256" key="2">
    <source>
        <dbReference type="ARBA" id="ARBA00023125"/>
    </source>
</evidence>
<keyword evidence="1" id="KW-0805">Transcription regulation</keyword>
<dbReference type="InterPro" id="IPR018060">
    <property type="entry name" value="HTH_AraC"/>
</dbReference>
<evidence type="ECO:0000313" key="9">
    <source>
        <dbReference type="Proteomes" id="UP000215545"/>
    </source>
</evidence>
<keyword evidence="4" id="KW-0812">Transmembrane</keyword>
<sequence length="754" mass="86657">MRMKNKPKYFYRIFLPFVIVGVLAVMLFNGFAYFFSKNSFEEQIIKEKQENVVQTMNTFEQKLQAVDYSFNSYVYDPSFEQMIQQPLSASHFDIYRTIDNRLNYISTFGPNQTTAELVSFRGNWTINQNGLKQLDQKQVQADYADYLALPNASTWLKKADAKEIQLVKKVPLMKTVKTGALIIHIPIESLSSLVYKQAETGSMSIYNQDGQLVFQSGDQKSDAVPQSILSTLDNEKYKQIGVLESDGEGKFAYSKSVYNSWIYITKIDENEYAAAMKPTVIGTVLMSIVMLMLIVMIAYLSSNYFSKPIRELQTIIPKSKSGTFKDEFELIGRTIRTVLDQNESLEHRVNGQVEQLKTLFAINLFHGRKTEDEIAEELQKFGYPVSWSRLYAFVLQVDHVDAKKYTSKEKDVLSFGISQIMTEIIEEGERLAPAAIDSKTQAVILIGHEPDEQQNAALLQSYAEQIQQTVKELFSISVSIGISRSFEKLSESDQALDQGLSALKYRLKVGKEAIVFHDAMFDASEVKTSYYPKILENRLFEAIKLGESDKAKEGLDILLADLFKRNRGTHELELNIMRLINNLVELIQLLGMDSLMVKDHKTLYKSVFEMETAEEVEHFIKGTIVYPMIDLMEERESSQYKTISDKIVHIVQHEFDTKLTLDVIAGRLHYNPNYLSEIFKKELGQSFSDYLANFRYTMAKKWLKETDLSVKEIAERLQYNNSQNFIRFFRKLEGITPGKYREQNRFDGTPANNE</sequence>
<protein>
    <submittedName>
        <fullName evidence="6">AraC family transcriptional regulator</fullName>
    </submittedName>
    <submittedName>
        <fullName evidence="7">Transcriptional regulator, AraC family</fullName>
    </submittedName>
</protein>
<evidence type="ECO:0000256" key="3">
    <source>
        <dbReference type="ARBA" id="ARBA00023163"/>
    </source>
</evidence>
<evidence type="ECO:0000313" key="6">
    <source>
        <dbReference type="EMBL" id="OXS75744.1"/>
    </source>
</evidence>
<dbReference type="RefSeq" id="WP_045852112.1">
    <property type="nucleotide sequence ID" value="NZ_FTLX01000007.1"/>
</dbReference>
<keyword evidence="9" id="KW-1185">Reference proteome</keyword>
<dbReference type="Pfam" id="PF17853">
    <property type="entry name" value="GGDEF_2"/>
    <property type="match status" value="1"/>
</dbReference>
<keyword evidence="4" id="KW-0472">Membrane</keyword>
<dbReference type="InterPro" id="IPR041522">
    <property type="entry name" value="CdaR_GGDEF"/>
</dbReference>
<dbReference type="EMBL" id="FTLX01000007">
    <property type="protein sequence ID" value="SIR35639.1"/>
    <property type="molecule type" value="Genomic_DNA"/>
</dbReference>
<dbReference type="Gene3D" id="1.10.10.60">
    <property type="entry name" value="Homeodomain-like"/>
    <property type="match status" value="2"/>
</dbReference>
<gene>
    <name evidence="6" type="ORF">B1B05_14515</name>
    <name evidence="7" type="ORF">SAMN05443094_107120</name>
</gene>
<reference evidence="7 8" key="1">
    <citation type="submission" date="2017-01" db="EMBL/GenBank/DDBJ databases">
        <authorList>
            <person name="Mah S.A."/>
            <person name="Swanson W.J."/>
            <person name="Moy G.W."/>
            <person name="Vacquier V.D."/>
        </authorList>
    </citation>
    <scope>NUCLEOTIDE SEQUENCE [LARGE SCALE GENOMIC DNA]</scope>
    <source>
        <strain evidence="7 8">NIO-1016</strain>
    </source>
</reference>
<evidence type="ECO:0000259" key="5">
    <source>
        <dbReference type="PROSITE" id="PS01124"/>
    </source>
</evidence>
<dbReference type="Proteomes" id="UP000215545">
    <property type="component" value="Unassembled WGS sequence"/>
</dbReference>
<dbReference type="GO" id="GO:0043565">
    <property type="term" value="F:sequence-specific DNA binding"/>
    <property type="evidence" value="ECO:0007669"/>
    <property type="project" value="InterPro"/>
</dbReference>
<dbReference type="PANTHER" id="PTHR43280">
    <property type="entry name" value="ARAC-FAMILY TRANSCRIPTIONAL REGULATOR"/>
    <property type="match status" value="1"/>
</dbReference>
<dbReference type="Pfam" id="PF12833">
    <property type="entry name" value="HTH_18"/>
    <property type="match status" value="1"/>
</dbReference>
<feature type="transmembrane region" description="Helical" evidence="4">
    <location>
        <begin position="280"/>
        <end position="300"/>
    </location>
</feature>
<evidence type="ECO:0000256" key="1">
    <source>
        <dbReference type="ARBA" id="ARBA00023015"/>
    </source>
</evidence>
<evidence type="ECO:0000313" key="7">
    <source>
        <dbReference type="EMBL" id="SIR35639.1"/>
    </source>
</evidence>